<dbReference type="OrthoDB" id="9798006at2"/>
<evidence type="ECO:0000256" key="1">
    <source>
        <dbReference type="ARBA" id="ARBA00022679"/>
    </source>
</evidence>
<dbReference type="PROSITE" id="PS51186">
    <property type="entry name" value="GNAT"/>
    <property type="match status" value="1"/>
</dbReference>
<dbReference type="Pfam" id="PF00583">
    <property type="entry name" value="Acetyltransf_1"/>
    <property type="match status" value="1"/>
</dbReference>
<keyword evidence="5" id="KW-1185">Reference proteome</keyword>
<reference evidence="4 5" key="1">
    <citation type="journal article" date="2015" name="Genome Announc.">
        <title>Expanding the biotechnology potential of lactobacilli through comparative genomics of 213 strains and associated genera.</title>
        <authorList>
            <person name="Sun Z."/>
            <person name="Harris H.M."/>
            <person name="McCann A."/>
            <person name="Guo C."/>
            <person name="Argimon S."/>
            <person name="Zhang W."/>
            <person name="Yang X."/>
            <person name="Jeffery I.B."/>
            <person name="Cooney J.C."/>
            <person name="Kagawa T.F."/>
            <person name="Liu W."/>
            <person name="Song Y."/>
            <person name="Salvetti E."/>
            <person name="Wrobel A."/>
            <person name="Rasinkangas P."/>
            <person name="Parkhill J."/>
            <person name="Rea M.C."/>
            <person name="O'Sullivan O."/>
            <person name="Ritari J."/>
            <person name="Douillard F.P."/>
            <person name="Paul Ross R."/>
            <person name="Yang R."/>
            <person name="Briner A.E."/>
            <person name="Felis G.E."/>
            <person name="de Vos W.M."/>
            <person name="Barrangou R."/>
            <person name="Klaenhammer T.R."/>
            <person name="Caufield P.W."/>
            <person name="Cui Y."/>
            <person name="Zhang H."/>
            <person name="O'Toole P.W."/>
        </authorList>
    </citation>
    <scope>NUCLEOTIDE SEQUENCE [LARGE SCALE GENOMIC DNA]</scope>
    <source>
        <strain evidence="4 5">DSM 18527</strain>
    </source>
</reference>
<name>X0PH94_9LACO</name>
<keyword evidence="2 4" id="KW-0012">Acyltransferase</keyword>
<evidence type="ECO:0000313" key="5">
    <source>
        <dbReference type="Proteomes" id="UP000051236"/>
    </source>
</evidence>
<dbReference type="PANTHER" id="PTHR43072">
    <property type="entry name" value="N-ACETYLTRANSFERASE"/>
    <property type="match status" value="1"/>
</dbReference>
<dbReference type="GO" id="GO:0016747">
    <property type="term" value="F:acyltransferase activity, transferring groups other than amino-acyl groups"/>
    <property type="evidence" value="ECO:0007669"/>
    <property type="project" value="InterPro"/>
</dbReference>
<dbReference type="AlphaFoldDB" id="X0PH94"/>
<dbReference type="PATRIC" id="fig|1423734.3.peg.3125"/>
<evidence type="ECO:0000313" key="4">
    <source>
        <dbReference type="EMBL" id="KRM36321.1"/>
    </source>
</evidence>
<evidence type="ECO:0000259" key="3">
    <source>
        <dbReference type="PROSITE" id="PS51186"/>
    </source>
</evidence>
<dbReference type="Gene3D" id="3.40.630.30">
    <property type="match status" value="1"/>
</dbReference>
<keyword evidence="1 4" id="KW-0808">Transferase</keyword>
<dbReference type="EMBL" id="AZGA01000005">
    <property type="protein sequence ID" value="KRM36321.1"/>
    <property type="molecule type" value="Genomic_DNA"/>
</dbReference>
<dbReference type="InterPro" id="IPR000182">
    <property type="entry name" value="GNAT_dom"/>
</dbReference>
<protein>
    <submittedName>
        <fullName evidence="4">Sortase related acyltransferase</fullName>
    </submittedName>
</protein>
<dbReference type="Proteomes" id="UP000051236">
    <property type="component" value="Unassembled WGS sequence"/>
</dbReference>
<feature type="domain" description="N-acetyltransferase" evidence="3">
    <location>
        <begin position="4"/>
        <end position="165"/>
    </location>
</feature>
<dbReference type="SUPFAM" id="SSF55729">
    <property type="entry name" value="Acyl-CoA N-acyltransferases (Nat)"/>
    <property type="match status" value="1"/>
</dbReference>
<dbReference type="InterPro" id="IPR016181">
    <property type="entry name" value="Acyl_CoA_acyltransferase"/>
</dbReference>
<comment type="caution">
    <text evidence="4">The sequence shown here is derived from an EMBL/GenBank/DDBJ whole genome shotgun (WGS) entry which is preliminary data.</text>
</comment>
<organism evidence="4 5">
    <name type="scientific">Agrilactobacillus composti DSM 18527 = JCM 14202</name>
    <dbReference type="NCBI Taxonomy" id="1423734"/>
    <lineage>
        <taxon>Bacteria</taxon>
        <taxon>Bacillati</taxon>
        <taxon>Bacillota</taxon>
        <taxon>Bacilli</taxon>
        <taxon>Lactobacillales</taxon>
        <taxon>Lactobacillaceae</taxon>
        <taxon>Agrilactobacillus</taxon>
    </lineage>
</organism>
<dbReference type="RefSeq" id="WP_035455332.1">
    <property type="nucleotide sequence ID" value="NZ_AZGA01000005.1"/>
</dbReference>
<proteinExistence type="predicted"/>
<evidence type="ECO:0000256" key="2">
    <source>
        <dbReference type="ARBA" id="ARBA00023315"/>
    </source>
</evidence>
<dbReference type="PANTHER" id="PTHR43072:SF23">
    <property type="entry name" value="UPF0039 PROTEIN C11D3.02C"/>
    <property type="match status" value="1"/>
</dbReference>
<dbReference type="eggNOG" id="COG1247">
    <property type="taxonomic scope" value="Bacteria"/>
</dbReference>
<sequence>MDNVTFRTARIEDLADIVAIYNESIPGRLATADTTPITVAEREPWFAAHQTPGNGLWVMSLAGKTVGWISLSDFYGRPAYGHTKEVSIYLTNMIQHHHLGQTALDFMTQQARELGVTTVLAFVFKHNTPSVKLFKRNHYATWGDLPEVAQMDGKLYSLLILGKQL</sequence>
<accession>X0PH94</accession>
<gene>
    <name evidence="4" type="ORF">FC83_GL003076</name>
</gene>
<dbReference type="STRING" id="1423734.FC83_GL003076"/>